<dbReference type="RefSeq" id="WP_103165570.1">
    <property type="nucleotide sequence ID" value="NZ_CP130489.1"/>
</dbReference>
<evidence type="ECO:0000313" key="5">
    <source>
        <dbReference type="Proteomes" id="UP000242088"/>
    </source>
</evidence>
<evidence type="ECO:0000313" key="3">
    <source>
        <dbReference type="EMBL" id="PTF13649.1"/>
    </source>
</evidence>
<sequence length="80" mass="9026">MQHDLRFPSAKNFFSSLAWLAIIALLAWTVINLIANSRFTKDFSIGINFNQNDIIFVSTFAIIAVVSLIIAQILKVFKHS</sequence>
<dbReference type="Proteomes" id="UP000242088">
    <property type="component" value="Unassembled WGS sequence"/>
</dbReference>
<dbReference type="AlphaFoldDB" id="A0A2K4DUK4"/>
<dbReference type="Proteomes" id="UP000242547">
    <property type="component" value="Unassembled WGS sequence"/>
</dbReference>
<evidence type="ECO:0000313" key="2">
    <source>
        <dbReference type="EMBL" id="PTE74613.1"/>
    </source>
</evidence>
<keyword evidence="1" id="KW-1133">Transmembrane helix</keyword>
<comment type="caution">
    <text evidence="2">The sequence shown here is derived from an EMBL/GenBank/DDBJ whole genome shotgun (WGS) entry which is preliminary data.</text>
</comment>
<name>A0A2K4DUK4_9STAP</name>
<evidence type="ECO:0000313" key="6">
    <source>
        <dbReference type="Proteomes" id="UP000242547"/>
    </source>
</evidence>
<reference evidence="2" key="2">
    <citation type="submission" date="2018-03" db="EMBL/GenBank/DDBJ databases">
        <authorList>
            <person name="Keele B.F."/>
        </authorList>
    </citation>
    <scope>NUCLEOTIDE SEQUENCE</scope>
    <source>
        <strain evidence="4">SNUC 4143</strain>
        <strain evidence="2">SNUC 761</strain>
    </source>
</reference>
<evidence type="ECO:0000256" key="1">
    <source>
        <dbReference type="SAM" id="Phobius"/>
    </source>
</evidence>
<evidence type="ECO:0000313" key="4">
    <source>
        <dbReference type="EMBL" id="PTF15934.1"/>
    </source>
</evidence>
<dbReference type="EMBL" id="PYZH01000020">
    <property type="protein sequence ID" value="PTF15934.1"/>
    <property type="molecule type" value="Genomic_DNA"/>
</dbReference>
<dbReference type="GeneID" id="48886878"/>
<dbReference type="Proteomes" id="UP000243350">
    <property type="component" value="Unassembled WGS sequence"/>
</dbReference>
<gene>
    <name evidence="2" type="ORF">BUY44_00540</name>
    <name evidence="3" type="ORF">BUY47_08405</name>
    <name evidence="4" type="ORF">BUY48_04750</name>
</gene>
<protein>
    <submittedName>
        <fullName evidence="2">Uncharacterized protein</fullName>
    </submittedName>
</protein>
<reference evidence="5 6" key="1">
    <citation type="journal article" date="2016" name="Front. Microbiol.">
        <title>Comprehensive Phylogenetic Analysis of Bovine Non-aureus Staphylococci Species Based on Whole-Genome Sequencing.</title>
        <authorList>
            <person name="Naushad S."/>
            <person name="Barkema H.W."/>
            <person name="Luby C."/>
            <person name="Condas L.A."/>
            <person name="Nobrega D.B."/>
            <person name="Carson D.A."/>
            <person name="De Buck J."/>
        </authorList>
    </citation>
    <scope>NUCLEOTIDE SEQUENCE [LARGE SCALE GENOMIC DNA]</scope>
    <source>
        <strain evidence="3 5">SNUC 1409</strain>
        <strain evidence="4 7">SNUC 4143</strain>
        <strain evidence="2 6">SNUC 761</strain>
    </source>
</reference>
<keyword evidence="5" id="KW-1185">Reference proteome</keyword>
<dbReference type="EMBL" id="PYZL01000002">
    <property type="protein sequence ID" value="PTE74613.1"/>
    <property type="molecule type" value="Genomic_DNA"/>
</dbReference>
<feature type="transmembrane region" description="Helical" evidence="1">
    <location>
        <begin position="54"/>
        <end position="74"/>
    </location>
</feature>
<organism evidence="2 6">
    <name type="scientific">Staphylococcus devriesei</name>
    <dbReference type="NCBI Taxonomy" id="586733"/>
    <lineage>
        <taxon>Bacteria</taxon>
        <taxon>Bacillati</taxon>
        <taxon>Bacillota</taxon>
        <taxon>Bacilli</taxon>
        <taxon>Bacillales</taxon>
        <taxon>Staphylococcaceae</taxon>
        <taxon>Staphylococcus</taxon>
    </lineage>
</organism>
<accession>A0A2K4DUK4</accession>
<reference evidence="3" key="3">
    <citation type="submission" date="2018-03" db="EMBL/GenBank/DDBJ databases">
        <authorList>
            <person name="Naushad S."/>
        </authorList>
    </citation>
    <scope>NUCLEOTIDE SEQUENCE</scope>
    <source>
        <strain evidence="3">SNUC 1409</strain>
    </source>
</reference>
<proteinExistence type="predicted"/>
<dbReference type="OrthoDB" id="9899609at2"/>
<feature type="transmembrane region" description="Helical" evidence="1">
    <location>
        <begin position="12"/>
        <end position="34"/>
    </location>
</feature>
<keyword evidence="1" id="KW-0472">Membrane</keyword>
<keyword evidence="1" id="KW-0812">Transmembrane</keyword>
<dbReference type="EMBL" id="PYZI01000009">
    <property type="protein sequence ID" value="PTF13649.1"/>
    <property type="molecule type" value="Genomic_DNA"/>
</dbReference>
<evidence type="ECO:0000313" key="7">
    <source>
        <dbReference type="Proteomes" id="UP000243350"/>
    </source>
</evidence>